<dbReference type="GO" id="GO:0008270">
    <property type="term" value="F:zinc ion binding"/>
    <property type="evidence" value="ECO:0007669"/>
    <property type="project" value="UniProtKB-KW"/>
</dbReference>
<evidence type="ECO:0000256" key="4">
    <source>
        <dbReference type="ARBA" id="ARBA00022786"/>
    </source>
</evidence>
<evidence type="ECO:0000256" key="5">
    <source>
        <dbReference type="ARBA" id="ARBA00022833"/>
    </source>
</evidence>
<dbReference type="CDD" id="cd16630">
    <property type="entry name" value="RING-HC_RBR_RNF216"/>
    <property type="match status" value="1"/>
</dbReference>
<evidence type="ECO:0000256" key="2">
    <source>
        <dbReference type="ARBA" id="ARBA00022723"/>
    </source>
</evidence>
<reference evidence="8" key="1">
    <citation type="submission" date="2020-05" db="EMBL/GenBank/DDBJ databases">
        <title>Phylogenomic resolution of chytrid fungi.</title>
        <authorList>
            <person name="Stajich J.E."/>
            <person name="Amses K."/>
            <person name="Simmons R."/>
            <person name="Seto K."/>
            <person name="Myers J."/>
            <person name="Bonds A."/>
            <person name="Quandt C.A."/>
            <person name="Barry K."/>
            <person name="Liu P."/>
            <person name="Grigoriev I."/>
            <person name="Longcore J.E."/>
            <person name="James T.Y."/>
        </authorList>
    </citation>
    <scope>NUCLEOTIDE SEQUENCE</scope>
    <source>
        <strain evidence="8">JEL0513</strain>
    </source>
</reference>
<feature type="domain" description="E3 ubiquitin-protein ligase RNF216 RING finger HC subclass" evidence="7">
    <location>
        <begin position="304"/>
        <end position="338"/>
    </location>
</feature>
<evidence type="ECO:0000256" key="6">
    <source>
        <dbReference type="SAM" id="Coils"/>
    </source>
</evidence>
<keyword evidence="6" id="KW-0175">Coiled coil</keyword>
<evidence type="ECO:0000256" key="3">
    <source>
        <dbReference type="ARBA" id="ARBA00022771"/>
    </source>
</evidence>
<accession>A0AAD5XFJ8</accession>
<dbReference type="InterPro" id="IPR051628">
    <property type="entry name" value="LUBAC_E3_Ligases"/>
</dbReference>
<keyword evidence="5" id="KW-0862">Zinc</keyword>
<evidence type="ECO:0000313" key="8">
    <source>
        <dbReference type="EMBL" id="KAJ3132625.1"/>
    </source>
</evidence>
<dbReference type="Pfam" id="PF26191">
    <property type="entry name" value="RING-HC_RBR_RNF216"/>
    <property type="match status" value="1"/>
</dbReference>
<name>A0AAD5XFJ8_9FUNG</name>
<evidence type="ECO:0000313" key="9">
    <source>
        <dbReference type="Proteomes" id="UP001211907"/>
    </source>
</evidence>
<keyword evidence="2" id="KW-0479">Metal-binding</keyword>
<dbReference type="Proteomes" id="UP001211907">
    <property type="component" value="Unassembled WGS sequence"/>
</dbReference>
<keyword evidence="3" id="KW-0863">Zinc-finger</keyword>
<dbReference type="PANTHER" id="PTHR22770">
    <property type="entry name" value="UBIQUITIN CONJUGATING ENZYME 7 INTERACTING PROTEIN-RELATED"/>
    <property type="match status" value="1"/>
</dbReference>
<keyword evidence="4" id="KW-0833">Ubl conjugation pathway</keyword>
<feature type="coiled-coil region" evidence="6">
    <location>
        <begin position="539"/>
        <end position="571"/>
    </location>
</feature>
<sequence length="608" mass="67947">MAVNNEANNEALRLLGQLLPHHKPPFLQVCFERANAQAVARGLSIDNIVPLAMQFALDPDNNDNDNNEDVNDISIDNAIIAITDDNDPDLVNHANANNDPQDQETLAVDSLSFASGLFPDADPDWLEVQLRTAESPRDAVDKIFELNGAYPKRQTGPKRKFELLNDDVAVVNENPAAADVKKPKKLVKRDYTKIDPLYERDAEYFSWCPILLASNFRHCPKTQINAVFLRNGKQLIPAYLALDEIMKDPPFKPKKTMSPLIEFIQTESGILEKEMEALDAIKNGVVGGSENNVADTANEESGDIECGCCYMEWPMEKMTQCEDGHLFCLECARRAAENLIGLRKTALTCLESGGCKYLFPRVEIERFLTPAVLAGYDRLVQEENLRIAEAAKDDVLNVRHKIEEAMTQALLRKCGKIITGYDHFATLPNGSQQPGKMCVLWDNSEERNVKEVEEAAKKATEEAKLLNPDVEDDDIHVEVPVAPPPPAAPTPNFMPAFVPMGNQMVGGGAVQNAAVQIHGRMAQVRLAHQQHQQVHAAEMDRHRQILEALDARRAAAQMRQVQDAHRREQEELARQDAMRKQILDRAQRVQNEVAQGMRIAKQPKRSGR</sequence>
<organism evidence="8 9">
    <name type="scientific">Physocladia obscura</name>
    <dbReference type="NCBI Taxonomy" id="109957"/>
    <lineage>
        <taxon>Eukaryota</taxon>
        <taxon>Fungi</taxon>
        <taxon>Fungi incertae sedis</taxon>
        <taxon>Chytridiomycota</taxon>
        <taxon>Chytridiomycota incertae sedis</taxon>
        <taxon>Chytridiomycetes</taxon>
        <taxon>Chytridiales</taxon>
        <taxon>Chytriomycetaceae</taxon>
        <taxon>Physocladia</taxon>
    </lineage>
</organism>
<comment type="pathway">
    <text evidence="1">Protein modification; protein ubiquitination.</text>
</comment>
<comment type="caution">
    <text evidence="8">The sequence shown here is derived from an EMBL/GenBank/DDBJ whole genome shotgun (WGS) entry which is preliminary data.</text>
</comment>
<dbReference type="SUPFAM" id="SSF57850">
    <property type="entry name" value="RING/U-box"/>
    <property type="match status" value="1"/>
</dbReference>
<keyword evidence="9" id="KW-1185">Reference proteome</keyword>
<gene>
    <name evidence="8" type="ORF">HK100_005179</name>
</gene>
<proteinExistence type="predicted"/>
<dbReference type="AlphaFoldDB" id="A0AAD5XFJ8"/>
<evidence type="ECO:0000256" key="1">
    <source>
        <dbReference type="ARBA" id="ARBA00004906"/>
    </source>
</evidence>
<dbReference type="EMBL" id="JADGJH010000245">
    <property type="protein sequence ID" value="KAJ3132625.1"/>
    <property type="molecule type" value="Genomic_DNA"/>
</dbReference>
<protein>
    <recommendedName>
        <fullName evidence="7">E3 ubiquitin-protein ligase RNF216 RING finger HC subclass domain-containing protein</fullName>
    </recommendedName>
</protein>
<dbReference type="InterPro" id="IPR047544">
    <property type="entry name" value="RING-HC_RBR_RNF216"/>
</dbReference>
<evidence type="ECO:0000259" key="7">
    <source>
        <dbReference type="Pfam" id="PF26191"/>
    </source>
</evidence>
<dbReference type="Gene3D" id="3.30.40.10">
    <property type="entry name" value="Zinc/RING finger domain, C3HC4 (zinc finger)"/>
    <property type="match status" value="1"/>
</dbReference>
<dbReference type="PANTHER" id="PTHR22770:SF47">
    <property type="entry name" value="E3 UBIQUITIN-PROTEIN LIGASE RNF216"/>
    <property type="match status" value="1"/>
</dbReference>
<dbReference type="InterPro" id="IPR013083">
    <property type="entry name" value="Znf_RING/FYVE/PHD"/>
</dbReference>